<dbReference type="InParanoid" id="A0A316YDJ0"/>
<name>A0A316YDJ0_9BASI</name>
<dbReference type="GeneID" id="37045647"/>
<proteinExistence type="predicted"/>
<reference evidence="2 3" key="1">
    <citation type="journal article" date="2018" name="Mol. Biol. Evol.">
        <title>Broad Genomic Sampling Reveals a Smut Pathogenic Ancestry of the Fungal Clade Ustilaginomycotina.</title>
        <authorList>
            <person name="Kijpornyongpan T."/>
            <person name="Mondo S.J."/>
            <person name="Barry K."/>
            <person name="Sandor L."/>
            <person name="Lee J."/>
            <person name="Lipzen A."/>
            <person name="Pangilinan J."/>
            <person name="LaButti K."/>
            <person name="Hainaut M."/>
            <person name="Henrissat B."/>
            <person name="Grigoriev I.V."/>
            <person name="Spatafora J.W."/>
            <person name="Aime M.C."/>
        </authorList>
    </citation>
    <scope>NUCLEOTIDE SEQUENCE [LARGE SCALE GENOMIC DNA]</scope>
    <source>
        <strain evidence="2 3">MCA 4198</strain>
    </source>
</reference>
<organism evidence="2 3">
    <name type="scientific">Acaromyces ingoldii</name>
    <dbReference type="NCBI Taxonomy" id="215250"/>
    <lineage>
        <taxon>Eukaryota</taxon>
        <taxon>Fungi</taxon>
        <taxon>Dikarya</taxon>
        <taxon>Basidiomycota</taxon>
        <taxon>Ustilaginomycotina</taxon>
        <taxon>Exobasidiomycetes</taxon>
        <taxon>Exobasidiales</taxon>
        <taxon>Cryptobasidiaceae</taxon>
        <taxon>Acaromyces</taxon>
    </lineage>
</organism>
<dbReference type="EMBL" id="KZ819641">
    <property type="protein sequence ID" value="PWN87201.1"/>
    <property type="molecule type" value="Genomic_DNA"/>
</dbReference>
<evidence type="ECO:0000313" key="3">
    <source>
        <dbReference type="Proteomes" id="UP000245768"/>
    </source>
</evidence>
<dbReference type="Proteomes" id="UP000245768">
    <property type="component" value="Unassembled WGS sequence"/>
</dbReference>
<evidence type="ECO:0000256" key="1">
    <source>
        <dbReference type="SAM" id="SignalP"/>
    </source>
</evidence>
<dbReference type="AlphaFoldDB" id="A0A316YDJ0"/>
<evidence type="ECO:0000313" key="2">
    <source>
        <dbReference type="EMBL" id="PWN87201.1"/>
    </source>
</evidence>
<keyword evidence="1" id="KW-0732">Signal</keyword>
<sequence>MFSHTASLLVLALSAIARGQLTITQATAEDAANSLFGESYDLGTITSAGNAAQIGTFSGGNAAGFGIDSGIILSSGSLTGVSDDYGGAGDSSIAYSVDAASIVTTIQAKATSNRDLATFGSVFCTCENAAGTDSFNERAQVLLNNEIVYDRQRGVEDTRPTGPFGFAAGDDVAYQGGPCKCSPVANFNLPRPSTPTDLKVVIADTGDGSFNSWIFLGFVGFQDLDVVSTTLTTTAATQTATTTETTTATESTTTATTTTLTALTTLPAVTNTVTAATSTVTAVNAACTNYVLQFEANCCPRSLCKKKSTLPHRRQVDLASTITSTTTFTETDTLTTTETSVVPTTLTITDTLTNTESTTATVTPTPSTSTFVPVATTTVCKTVKIPKFICPRSLKAASLLSAAEKAFLDFYAKSRPKNAPQLEVHCDNDKQVYLYP</sequence>
<feature type="signal peptide" evidence="1">
    <location>
        <begin position="1"/>
        <end position="19"/>
    </location>
</feature>
<accession>A0A316YDJ0</accession>
<keyword evidence="3" id="KW-1185">Reference proteome</keyword>
<feature type="chain" id="PRO_5016268471" evidence="1">
    <location>
        <begin position="20"/>
        <end position="436"/>
    </location>
</feature>
<protein>
    <submittedName>
        <fullName evidence="2">Uncharacterized protein</fullName>
    </submittedName>
</protein>
<dbReference type="NCBIfam" id="NF038133">
    <property type="entry name" value="choice_anch_L"/>
    <property type="match status" value="1"/>
</dbReference>
<dbReference type="RefSeq" id="XP_025374399.1">
    <property type="nucleotide sequence ID" value="XM_025523731.1"/>
</dbReference>
<dbReference type="InterPro" id="IPR049804">
    <property type="entry name" value="Choice_anch_L"/>
</dbReference>
<gene>
    <name evidence="2" type="ORF">FA10DRAFT_281951</name>
</gene>